<dbReference type="AlphaFoldDB" id="A0A1F5T5Q5"/>
<proteinExistence type="predicted"/>
<reference evidence="1 2" key="1">
    <citation type="journal article" date="2016" name="Nat. Commun.">
        <title>Thousands of microbial genomes shed light on interconnected biogeochemical processes in an aquifer system.</title>
        <authorList>
            <person name="Anantharaman K."/>
            <person name="Brown C.T."/>
            <person name="Hug L.A."/>
            <person name="Sharon I."/>
            <person name="Castelle C.J."/>
            <person name="Probst A.J."/>
            <person name="Thomas B.C."/>
            <person name="Singh A."/>
            <person name="Wilkins M.J."/>
            <person name="Karaoz U."/>
            <person name="Brodie E.L."/>
            <person name="Williams K.H."/>
            <person name="Hubbard S.S."/>
            <person name="Banfield J.F."/>
        </authorList>
    </citation>
    <scope>NUCLEOTIDE SEQUENCE [LARGE SCALE GENOMIC DNA]</scope>
</reference>
<comment type="caution">
    <text evidence="1">The sequence shown here is derived from an EMBL/GenBank/DDBJ whole genome shotgun (WGS) entry which is preliminary data.</text>
</comment>
<organism evidence="1 2">
    <name type="scientific">Candidatus Falkowbacteria bacterium RIFOXYC2_FULL_48_21</name>
    <dbReference type="NCBI Taxonomy" id="1798005"/>
    <lineage>
        <taxon>Bacteria</taxon>
        <taxon>Candidatus Falkowiibacteriota</taxon>
    </lineage>
</organism>
<dbReference type="Proteomes" id="UP000178656">
    <property type="component" value="Unassembled WGS sequence"/>
</dbReference>
<evidence type="ECO:0000313" key="1">
    <source>
        <dbReference type="EMBL" id="OGF34026.1"/>
    </source>
</evidence>
<dbReference type="EMBL" id="MFGM01000086">
    <property type="protein sequence ID" value="OGF34026.1"/>
    <property type="molecule type" value="Genomic_DNA"/>
</dbReference>
<evidence type="ECO:0000313" key="2">
    <source>
        <dbReference type="Proteomes" id="UP000178656"/>
    </source>
</evidence>
<gene>
    <name evidence="1" type="ORF">A2482_04850</name>
</gene>
<sequence>MGVVMAIRKRELADFAFGDVTSIASEGKPVLLKQGGRWFGFWPDKGRIDAGKMGCFVKALEEFRQTVAVIIEVEDNLCLVVLCQGARRIQTNGGRYY</sequence>
<name>A0A1F5T5Q5_9BACT</name>
<accession>A0A1F5T5Q5</accession>
<protein>
    <submittedName>
        <fullName evidence="1">Uncharacterized protein</fullName>
    </submittedName>
</protein>